<dbReference type="Proteomes" id="UP000010478">
    <property type="component" value="Plasmid pOSC7112.01"/>
</dbReference>
<dbReference type="RefSeq" id="WP_015211631.1">
    <property type="nucleotide sequence ID" value="NC_019763.1"/>
</dbReference>
<evidence type="ECO:0000259" key="1">
    <source>
        <dbReference type="Pfam" id="PF18476"/>
    </source>
</evidence>
<sequence>MKDLFPGYYSPSDEDFLELWQKCIFIFDTNVILDFYEHRNETHEDFFKVLDAINFKVLDAIKDRLWIPHQIALEYHENRINRIKQAESNFTTAKKLLDQTTETLSQNFNSQCFPPEVVQEMRENVKKVFDTFWDKLASCREELIQIRGISRDSAP</sequence>
<dbReference type="OrthoDB" id="9182727at2"/>
<organism evidence="2 3">
    <name type="scientific">Phormidium nigroviride PCC 7112</name>
    <dbReference type="NCBI Taxonomy" id="179408"/>
    <lineage>
        <taxon>Bacteria</taxon>
        <taxon>Bacillati</taxon>
        <taxon>Cyanobacteriota</taxon>
        <taxon>Cyanophyceae</taxon>
        <taxon>Oscillatoriophycideae</taxon>
        <taxon>Oscillatoriales</taxon>
        <taxon>Oscillatoriaceae</taxon>
        <taxon>Phormidium</taxon>
    </lineage>
</organism>
<reference evidence="2 3" key="1">
    <citation type="submission" date="2012-05" db="EMBL/GenBank/DDBJ databases">
        <title>Finished plasmid 1 of genome of Oscillatoria sp. PCC 7112.</title>
        <authorList>
            <consortium name="US DOE Joint Genome Institute"/>
            <person name="Gugger M."/>
            <person name="Coursin T."/>
            <person name="Rippka R."/>
            <person name="Tandeau De Marsac N."/>
            <person name="Huntemann M."/>
            <person name="Wei C.-L."/>
            <person name="Han J."/>
            <person name="Detter J.C."/>
            <person name="Han C."/>
            <person name="Tapia R."/>
            <person name="Davenport K."/>
            <person name="Daligault H."/>
            <person name="Erkkila T."/>
            <person name="Gu W."/>
            <person name="Munk A.C.C."/>
            <person name="Teshima H."/>
            <person name="Xu Y."/>
            <person name="Chain P."/>
            <person name="Chen A."/>
            <person name="Krypides N."/>
            <person name="Mavromatis K."/>
            <person name="Markowitz V."/>
            <person name="Szeto E."/>
            <person name="Ivanova N."/>
            <person name="Mikhailova N."/>
            <person name="Ovchinnikova G."/>
            <person name="Pagani I."/>
            <person name="Pati A."/>
            <person name="Goodwin L."/>
            <person name="Peters L."/>
            <person name="Pitluck S."/>
            <person name="Woyke T."/>
            <person name="Kerfeld C."/>
        </authorList>
    </citation>
    <scope>NUCLEOTIDE SEQUENCE [LARGE SCALE GENOMIC DNA]</scope>
    <source>
        <strain evidence="2 3">PCC 7112</strain>
        <plasmid evidence="2 3">pOSC7112.01</plasmid>
    </source>
</reference>
<keyword evidence="3" id="KW-1185">Reference proteome</keyword>
<dbReference type="InterPro" id="IPR041578">
    <property type="entry name" value="PIN_8"/>
</dbReference>
<feature type="domain" description="PIN like" evidence="1">
    <location>
        <begin position="24"/>
        <end position="136"/>
    </location>
</feature>
<dbReference type="HOGENOM" id="CLU_1693715_0_0_3"/>
<proteinExistence type="predicted"/>
<name>K9VR70_9CYAN</name>
<dbReference type="KEGG" id="oni:Osc7112_6287"/>
<dbReference type="AlphaFoldDB" id="K9VR70"/>
<gene>
    <name evidence="2" type="ORF">Osc7112_6287</name>
</gene>
<dbReference type="Pfam" id="PF18476">
    <property type="entry name" value="PIN_8"/>
    <property type="match status" value="1"/>
</dbReference>
<accession>K9VR70</accession>
<geneLocation type="plasmid" evidence="2 3">
    <name>pOSC7112.01</name>
</geneLocation>
<dbReference type="EMBL" id="CP003615">
    <property type="protein sequence ID" value="AFZ10456.1"/>
    <property type="molecule type" value="Genomic_DNA"/>
</dbReference>
<protein>
    <recommendedName>
        <fullName evidence="1">PIN like domain-containing protein</fullName>
    </recommendedName>
</protein>
<evidence type="ECO:0000313" key="3">
    <source>
        <dbReference type="Proteomes" id="UP000010478"/>
    </source>
</evidence>
<keyword evidence="2" id="KW-0614">Plasmid</keyword>
<evidence type="ECO:0000313" key="2">
    <source>
        <dbReference type="EMBL" id="AFZ10456.1"/>
    </source>
</evidence>